<evidence type="ECO:0000256" key="4">
    <source>
        <dbReference type="ARBA" id="ARBA00023027"/>
    </source>
</evidence>
<evidence type="ECO:0000313" key="8">
    <source>
        <dbReference type="Proteomes" id="UP000694865"/>
    </source>
</evidence>
<feature type="domain" description="PARP catalytic" evidence="7">
    <location>
        <begin position="1"/>
        <end position="136"/>
    </location>
</feature>
<dbReference type="PANTHER" id="PTHR14453">
    <property type="entry name" value="PARP/ZINC FINGER CCCH TYPE DOMAIN CONTAINING PROTEIN"/>
    <property type="match status" value="1"/>
</dbReference>
<dbReference type="RefSeq" id="XP_006822617.1">
    <property type="nucleotide sequence ID" value="XM_006822554.1"/>
</dbReference>
<dbReference type="EC" id="2.4.2.-" evidence="6"/>
<keyword evidence="5" id="KW-0539">Nucleus</keyword>
<reference evidence="9" key="1">
    <citation type="submission" date="2025-08" db="UniProtKB">
        <authorList>
            <consortium name="RefSeq"/>
        </authorList>
    </citation>
    <scope>IDENTIFICATION</scope>
    <source>
        <tissue evidence="9">Testes</tissue>
    </source>
</reference>
<evidence type="ECO:0000256" key="6">
    <source>
        <dbReference type="RuleBase" id="RU362114"/>
    </source>
</evidence>
<organism evidence="8 9">
    <name type="scientific">Saccoglossus kowalevskii</name>
    <name type="common">Acorn worm</name>
    <dbReference type="NCBI Taxonomy" id="10224"/>
    <lineage>
        <taxon>Eukaryota</taxon>
        <taxon>Metazoa</taxon>
        <taxon>Hemichordata</taxon>
        <taxon>Enteropneusta</taxon>
        <taxon>Harrimaniidae</taxon>
        <taxon>Saccoglossus</taxon>
    </lineage>
</organism>
<evidence type="ECO:0000256" key="1">
    <source>
        <dbReference type="ARBA" id="ARBA00004123"/>
    </source>
</evidence>
<proteinExistence type="predicted"/>
<evidence type="ECO:0000313" key="9">
    <source>
        <dbReference type="RefSeq" id="XP_006822617.1"/>
    </source>
</evidence>
<keyword evidence="2 6" id="KW-0328">Glycosyltransferase</keyword>
<evidence type="ECO:0000256" key="5">
    <source>
        <dbReference type="ARBA" id="ARBA00023242"/>
    </source>
</evidence>
<protein>
    <recommendedName>
        <fullName evidence="6">Poly [ADP-ribose] polymerase</fullName>
        <shortName evidence="6">PARP</shortName>
        <ecNumber evidence="6">2.4.2.-</ecNumber>
    </recommendedName>
</protein>
<dbReference type="PROSITE" id="PS51059">
    <property type="entry name" value="PARP_CATALYTIC"/>
    <property type="match status" value="1"/>
</dbReference>
<sequence length="136" mass="14791">MDAKNKQGTNNERVLYHGTSSASVGKINTGGFNRSFAGKNATYYGAGSYFALESSYSASNTYSPVDPNTGHKHVYHCKVLTGEFTTGSQGLLVPPSKNPNDPTDCYDSVTDNVQNPVLFVIFNDAMAYPEYHITFT</sequence>
<dbReference type="Gene3D" id="3.90.228.10">
    <property type="match status" value="1"/>
</dbReference>
<keyword evidence="4 6" id="KW-0520">NAD</keyword>
<name>A0ABM0MRH6_SACKO</name>
<dbReference type="Proteomes" id="UP000694865">
    <property type="component" value="Unplaced"/>
</dbReference>
<keyword evidence="8" id="KW-1185">Reference proteome</keyword>
<keyword evidence="3 6" id="KW-0808">Transferase</keyword>
<comment type="subcellular location">
    <subcellularLocation>
        <location evidence="1">Nucleus</location>
    </subcellularLocation>
</comment>
<dbReference type="InterPro" id="IPR052056">
    <property type="entry name" value="Mono-ARTD/PARP"/>
</dbReference>
<dbReference type="CDD" id="cd01439">
    <property type="entry name" value="TCCD_inducible_PARP_like"/>
    <property type="match status" value="1"/>
</dbReference>
<accession>A0ABM0MRH6</accession>
<dbReference type="PANTHER" id="PTHR14453:SF67">
    <property type="entry name" value="POLY [ADP-RIBOSE] POLYMERASE"/>
    <property type="match status" value="1"/>
</dbReference>
<evidence type="ECO:0000259" key="7">
    <source>
        <dbReference type="PROSITE" id="PS51059"/>
    </source>
</evidence>
<evidence type="ECO:0000256" key="2">
    <source>
        <dbReference type="ARBA" id="ARBA00022676"/>
    </source>
</evidence>
<evidence type="ECO:0000256" key="3">
    <source>
        <dbReference type="ARBA" id="ARBA00022679"/>
    </source>
</evidence>
<dbReference type="GeneID" id="100377289"/>
<dbReference type="SUPFAM" id="SSF56399">
    <property type="entry name" value="ADP-ribosylation"/>
    <property type="match status" value="1"/>
</dbReference>
<dbReference type="InterPro" id="IPR012317">
    <property type="entry name" value="Poly(ADP-ribose)pol_cat_dom"/>
</dbReference>
<gene>
    <name evidence="9" type="primary">LOC100377289</name>
</gene>
<dbReference type="Pfam" id="PF00644">
    <property type="entry name" value="PARP"/>
    <property type="match status" value="1"/>
</dbReference>